<evidence type="ECO:0000313" key="2">
    <source>
        <dbReference type="EMBL" id="KAG7498349.1"/>
    </source>
</evidence>
<dbReference type="AlphaFoldDB" id="A0AAV6R1K5"/>
<dbReference type="PANTHER" id="PTHR15510:SF5">
    <property type="entry name" value="SPERM-ASSOCIATED ANTIGEN 8"/>
    <property type="match status" value="1"/>
</dbReference>
<dbReference type="PANTHER" id="PTHR15510">
    <property type="entry name" value="SPERM-ASSOCIATED ANTIGEN 8"/>
    <property type="match status" value="1"/>
</dbReference>
<reference evidence="2 3" key="1">
    <citation type="journal article" date="2021" name="Sci. Rep.">
        <title>Chromosome anchoring in Senegalese sole (Solea senegalensis) reveals sex-associated markers and genome rearrangements in flatfish.</title>
        <authorList>
            <person name="Guerrero-Cozar I."/>
            <person name="Gomez-Garrido J."/>
            <person name="Berbel C."/>
            <person name="Martinez-Blanch J.F."/>
            <person name="Alioto T."/>
            <person name="Claros M.G."/>
            <person name="Gagnaire P.A."/>
            <person name="Manchado M."/>
        </authorList>
    </citation>
    <scope>NUCLEOTIDE SEQUENCE [LARGE SCALE GENOMIC DNA]</scope>
    <source>
        <strain evidence="2">Sse05_10M</strain>
    </source>
</reference>
<dbReference type="GO" id="GO:0005634">
    <property type="term" value="C:nucleus"/>
    <property type="evidence" value="ECO:0007669"/>
    <property type="project" value="TreeGrafter"/>
</dbReference>
<sequence>MRSIAMFSHVVTLTEAPGVCPAFDQPCGGNAAAHRDYRRNQNGKAGALGRKTRSRKPTLSTNEKVFTMRQSSMSVIFAAALMFQSYELSGALPMSKGDDASLEQDVFASLLSDKALDSGLGDADLGTDGKTSGQRVIVIATPSLWRDLRALSAGVPLYKRRADFSSQLSEHSDASQDLNLPIPVQRRDNMRDGIFHKHQSDGCLSLCFSVLSGRGSVEPAAEPGPEGIITRLQSSWTSGAAADNKETKKKTPMETHKFSDVFVIDKDAKLESITTAMAAYLPPKSPGVRTKGTRKELLEKNIAHQVIRLATDVKSNAPTPETHFCSMTHRSFTVDGFEPVAPTATYGHDYKTDEAVTFWSENYPHTQGVTAVRNLEAPFRKSACFSKPINERLDDDSPSDH</sequence>
<accession>A0AAV6R1K5</accession>
<dbReference type="Proteomes" id="UP000693946">
    <property type="component" value="Linkage Group LG21"/>
</dbReference>
<organism evidence="2 3">
    <name type="scientific">Solea senegalensis</name>
    <name type="common">Senegalese sole</name>
    <dbReference type="NCBI Taxonomy" id="28829"/>
    <lineage>
        <taxon>Eukaryota</taxon>
        <taxon>Metazoa</taxon>
        <taxon>Chordata</taxon>
        <taxon>Craniata</taxon>
        <taxon>Vertebrata</taxon>
        <taxon>Euteleostomi</taxon>
        <taxon>Actinopterygii</taxon>
        <taxon>Neopterygii</taxon>
        <taxon>Teleostei</taxon>
        <taxon>Neoteleostei</taxon>
        <taxon>Acanthomorphata</taxon>
        <taxon>Carangaria</taxon>
        <taxon>Pleuronectiformes</taxon>
        <taxon>Pleuronectoidei</taxon>
        <taxon>Soleidae</taxon>
        <taxon>Solea</taxon>
    </lineage>
</organism>
<evidence type="ECO:0000256" key="1">
    <source>
        <dbReference type="SAM" id="MobiDB-lite"/>
    </source>
</evidence>
<feature type="region of interest" description="Disordered" evidence="1">
    <location>
        <begin position="39"/>
        <end position="58"/>
    </location>
</feature>
<dbReference type="GO" id="GO:0045944">
    <property type="term" value="P:positive regulation of transcription by RNA polymerase II"/>
    <property type="evidence" value="ECO:0007669"/>
    <property type="project" value="TreeGrafter"/>
</dbReference>
<dbReference type="InterPro" id="IPR026124">
    <property type="entry name" value="Sperm-assoc_Ag8"/>
</dbReference>
<gene>
    <name evidence="2" type="ORF">JOB18_006507</name>
</gene>
<protein>
    <submittedName>
        <fullName evidence="2">Sperm-associated antigen 8-like</fullName>
    </submittedName>
</protein>
<name>A0AAV6R1K5_SOLSE</name>
<dbReference type="EMBL" id="JAGKHQ010000014">
    <property type="protein sequence ID" value="KAG7498349.1"/>
    <property type="molecule type" value="Genomic_DNA"/>
</dbReference>
<dbReference type="GO" id="GO:0008017">
    <property type="term" value="F:microtubule binding"/>
    <property type="evidence" value="ECO:0007669"/>
    <property type="project" value="InterPro"/>
</dbReference>
<proteinExistence type="predicted"/>
<dbReference type="GO" id="GO:0005737">
    <property type="term" value="C:cytoplasm"/>
    <property type="evidence" value="ECO:0007669"/>
    <property type="project" value="TreeGrafter"/>
</dbReference>
<keyword evidence="3" id="KW-1185">Reference proteome</keyword>
<evidence type="ECO:0000313" key="3">
    <source>
        <dbReference type="Proteomes" id="UP000693946"/>
    </source>
</evidence>
<dbReference type="Pfam" id="PF22584">
    <property type="entry name" value="CFAP143"/>
    <property type="match status" value="1"/>
</dbReference>
<comment type="caution">
    <text evidence="2">The sequence shown here is derived from an EMBL/GenBank/DDBJ whole genome shotgun (WGS) entry which is preliminary data.</text>
</comment>